<dbReference type="HOGENOM" id="CLU_054549_1_1_0"/>
<dbReference type="PANTHER" id="PTHR47505:SF1">
    <property type="entry name" value="DNA UTILIZATION PROTEIN YHGH"/>
    <property type="match status" value="1"/>
</dbReference>
<evidence type="ECO:0000313" key="3">
    <source>
        <dbReference type="EMBL" id="ACZ41963.1"/>
    </source>
</evidence>
<dbReference type="GO" id="GO:0016757">
    <property type="term" value="F:glycosyltransferase activity"/>
    <property type="evidence" value="ECO:0007669"/>
    <property type="project" value="UniProtKB-KW"/>
</dbReference>
<dbReference type="EMBL" id="CP001825">
    <property type="protein sequence ID" value="ACZ41963.1"/>
    <property type="molecule type" value="Genomic_DNA"/>
</dbReference>
<dbReference type="Gene3D" id="3.40.50.2020">
    <property type="match status" value="1"/>
</dbReference>
<evidence type="ECO:0000259" key="2">
    <source>
        <dbReference type="Pfam" id="PF00156"/>
    </source>
</evidence>
<dbReference type="InterPro" id="IPR051910">
    <property type="entry name" value="ComF/GntX_DNA_util-trans"/>
</dbReference>
<proteinExistence type="inferred from homology"/>
<organism evidence="3 4">
    <name type="scientific">Thermobaculum terrenum (strain ATCC BAA-798 / CCMEE 7001 / YNP1)</name>
    <dbReference type="NCBI Taxonomy" id="525904"/>
    <lineage>
        <taxon>Bacteria</taxon>
        <taxon>Bacillati</taxon>
        <taxon>Chloroflexota</taxon>
        <taxon>Chloroflexia</taxon>
        <taxon>Candidatus Thermobaculales</taxon>
        <taxon>Candidatus Thermobaculaceae</taxon>
        <taxon>Thermobaculum</taxon>
    </lineage>
</organism>
<dbReference type="KEGG" id="ttr:Tter_1047"/>
<comment type="similarity">
    <text evidence="1">Belongs to the ComF/GntX family.</text>
</comment>
<dbReference type="STRING" id="525904.Tter_1047"/>
<dbReference type="InterPro" id="IPR000836">
    <property type="entry name" value="PRTase_dom"/>
</dbReference>
<name>D1CGA7_THET1</name>
<keyword evidence="3" id="KW-0328">Glycosyltransferase</keyword>
<dbReference type="InterPro" id="IPR029057">
    <property type="entry name" value="PRTase-like"/>
</dbReference>
<reference evidence="4" key="1">
    <citation type="journal article" date="2010" name="Stand. Genomic Sci.">
        <title>Complete genome sequence of 'Thermobaculum terrenum' type strain (YNP1).</title>
        <authorList>
            <person name="Kiss H."/>
            <person name="Cleland D."/>
            <person name="Lapidus A."/>
            <person name="Lucas S."/>
            <person name="Glavina Del Rio T."/>
            <person name="Nolan M."/>
            <person name="Tice H."/>
            <person name="Han C."/>
            <person name="Goodwin L."/>
            <person name="Pitluck S."/>
            <person name="Liolios K."/>
            <person name="Ivanova N."/>
            <person name="Mavromatis K."/>
            <person name="Ovchinnikova G."/>
            <person name="Pati A."/>
            <person name="Chen A."/>
            <person name="Palaniappan K."/>
            <person name="Land M."/>
            <person name="Hauser L."/>
            <person name="Chang Y."/>
            <person name="Jeffries C."/>
            <person name="Lu M."/>
            <person name="Brettin T."/>
            <person name="Detter J."/>
            <person name="Goker M."/>
            <person name="Tindall B."/>
            <person name="Beck B."/>
            <person name="McDermott T."/>
            <person name="Woyke T."/>
            <person name="Bristow J."/>
            <person name="Eisen J."/>
            <person name="Markowitz V."/>
            <person name="Hugenholtz P."/>
            <person name="Kyrpides N."/>
            <person name="Klenk H."/>
            <person name="Cheng J."/>
        </authorList>
    </citation>
    <scope>NUCLEOTIDE SEQUENCE [LARGE SCALE GENOMIC DNA]</scope>
    <source>
        <strain evidence="4">ATCC BAA-798 / YNP1</strain>
    </source>
</reference>
<dbReference type="eggNOG" id="COG1040">
    <property type="taxonomic scope" value="Bacteria"/>
</dbReference>
<feature type="domain" description="Phosphoribosyltransferase" evidence="2">
    <location>
        <begin position="167"/>
        <end position="209"/>
    </location>
</feature>
<keyword evidence="3" id="KW-0808">Transferase</keyword>
<dbReference type="AlphaFoldDB" id="D1CGA7"/>
<sequence>MFSRIDDYLDKLWDILYPKRCVRCASSGSWVCASCLASCVRVDSLTIGAVPNLTATYAVYAYTDTIRELVHEFKYRGVFSIGKWMAQQIAPLVPQDSYSVIVPVPMHRKRRRYRGYNQSEVIGRYLSNFTSIPMKGVLSRTRITSPQYMLNGEERWRNVQGAFVADMKLSGDLVLLVDDVLTTGATLSECAKVLLESGAKDVHGVVFARALLESSSADITR</sequence>
<dbReference type="Pfam" id="PF00156">
    <property type="entry name" value="Pribosyltran"/>
    <property type="match status" value="1"/>
</dbReference>
<protein>
    <submittedName>
        <fullName evidence="3">Amidophosphoribosyltransferase family protein</fullName>
    </submittedName>
</protein>
<dbReference type="SUPFAM" id="SSF53271">
    <property type="entry name" value="PRTase-like"/>
    <property type="match status" value="1"/>
</dbReference>
<dbReference type="Proteomes" id="UP000000323">
    <property type="component" value="Chromosome 1"/>
</dbReference>
<accession>D1CGA7</accession>
<gene>
    <name evidence="3" type="ordered locus">Tter_1047</name>
</gene>
<evidence type="ECO:0000313" key="4">
    <source>
        <dbReference type="Proteomes" id="UP000000323"/>
    </source>
</evidence>
<evidence type="ECO:0000256" key="1">
    <source>
        <dbReference type="ARBA" id="ARBA00008007"/>
    </source>
</evidence>
<keyword evidence="4" id="KW-1185">Reference proteome</keyword>
<dbReference type="PANTHER" id="PTHR47505">
    <property type="entry name" value="DNA UTILIZATION PROTEIN YHGH"/>
    <property type="match status" value="1"/>
</dbReference>